<keyword evidence="2" id="KW-1185">Reference proteome</keyword>
<name>A0A062Y077_9BACT</name>
<comment type="caution">
    <text evidence="1">The sequence shown here is derived from an EMBL/GenBank/DDBJ whole genome shotgun (WGS) entry which is preliminary data.</text>
</comment>
<dbReference type="Proteomes" id="UP000027284">
    <property type="component" value="Unassembled WGS sequence"/>
</dbReference>
<evidence type="ECO:0000313" key="1">
    <source>
        <dbReference type="EMBL" id="KDA54175.1"/>
    </source>
</evidence>
<sequence length="238" mass="27322">MKRQYFGDVNDYLTYGVLRCVLRAGGFKLLVVWMLTDDEPKGTGQRRQYLAQPEKWQVFDPELFDALRDMTARATEEGLTLFEHSGLLGKTRFFSLPVPVDVGARKVWFQRLQAAAHGSDMVFLDPDNGLEIPSVPWGRRGFERYLFWHEVEALWSQGLSLVVFQYLPRKPRISYLQSRLSALGEHTPGSQVAAVFGSFVSFLFAWQPPHAQKWPQVAEELRKRWQPVLQLVSGSCQC</sequence>
<reference evidence="1 2" key="1">
    <citation type="submission" date="2014-04" db="EMBL/GenBank/DDBJ databases">
        <title>The Genome Sequence of Thermoanaerobaculum aquaticum MP-01, The First Cultivated Group 23 Acidobacterium.</title>
        <authorList>
            <person name="Stamps B.W."/>
            <person name="Losey N.A."/>
            <person name="Lawson P.A."/>
            <person name="Stevenson B.S."/>
        </authorList>
    </citation>
    <scope>NUCLEOTIDE SEQUENCE [LARGE SCALE GENOMIC DNA]</scope>
    <source>
        <strain evidence="1 2">MP-01</strain>
    </source>
</reference>
<evidence type="ECO:0000313" key="2">
    <source>
        <dbReference type="Proteomes" id="UP000027284"/>
    </source>
</evidence>
<protein>
    <submittedName>
        <fullName evidence="1">Uncharacterized protein</fullName>
    </submittedName>
</protein>
<gene>
    <name evidence="1" type="ORF">EG19_01000</name>
</gene>
<dbReference type="OrthoDB" id="7823211at2"/>
<dbReference type="RefSeq" id="WP_038048228.1">
    <property type="nucleotide sequence ID" value="NZ_JMFG01000011.1"/>
</dbReference>
<dbReference type="AlphaFoldDB" id="A0A062Y077"/>
<organism evidence="1 2">
    <name type="scientific">Thermoanaerobaculum aquaticum</name>
    <dbReference type="NCBI Taxonomy" id="1312852"/>
    <lineage>
        <taxon>Bacteria</taxon>
        <taxon>Pseudomonadati</taxon>
        <taxon>Acidobacteriota</taxon>
        <taxon>Thermoanaerobaculia</taxon>
        <taxon>Thermoanaerobaculales</taxon>
        <taxon>Thermoanaerobaculaceae</taxon>
        <taxon>Thermoanaerobaculum</taxon>
    </lineage>
</organism>
<dbReference type="EMBL" id="JMFG01000011">
    <property type="protein sequence ID" value="KDA54175.1"/>
    <property type="molecule type" value="Genomic_DNA"/>
</dbReference>
<proteinExistence type="predicted"/>
<accession>A0A062Y077</accession>